<gene>
    <name evidence="1" type="ORF">METZ01_LOCUS349578</name>
</gene>
<proteinExistence type="predicted"/>
<name>A0A382RG82_9ZZZZ</name>
<organism evidence="1">
    <name type="scientific">marine metagenome</name>
    <dbReference type="NCBI Taxonomy" id="408172"/>
    <lineage>
        <taxon>unclassified sequences</taxon>
        <taxon>metagenomes</taxon>
        <taxon>ecological metagenomes</taxon>
    </lineage>
</organism>
<accession>A0A382RG82</accession>
<dbReference type="AlphaFoldDB" id="A0A382RG82"/>
<dbReference type="EMBL" id="UINC01121508">
    <property type="protein sequence ID" value="SVC96724.1"/>
    <property type="molecule type" value="Genomic_DNA"/>
</dbReference>
<reference evidence="1" key="1">
    <citation type="submission" date="2018-05" db="EMBL/GenBank/DDBJ databases">
        <authorList>
            <person name="Lanie J.A."/>
            <person name="Ng W.-L."/>
            <person name="Kazmierczak K.M."/>
            <person name="Andrzejewski T.M."/>
            <person name="Davidsen T.M."/>
            <person name="Wayne K.J."/>
            <person name="Tettelin H."/>
            <person name="Glass J.I."/>
            <person name="Rusch D."/>
            <person name="Podicherti R."/>
            <person name="Tsui H.-C.T."/>
            <person name="Winkler M.E."/>
        </authorList>
    </citation>
    <scope>NUCLEOTIDE SEQUENCE</scope>
</reference>
<protein>
    <recommendedName>
        <fullName evidence="2">HTH cro/C1-type domain-containing protein</fullName>
    </recommendedName>
</protein>
<evidence type="ECO:0008006" key="2">
    <source>
        <dbReference type="Google" id="ProtNLM"/>
    </source>
</evidence>
<sequence length="56" mass="6484">MMRKNYLFKHQLANQVGISYDRLTAILVEDETEVEEEVVRRLCAGLGCEREEIVAD</sequence>
<evidence type="ECO:0000313" key="1">
    <source>
        <dbReference type="EMBL" id="SVC96724.1"/>
    </source>
</evidence>